<accession>A0A0C3AB14</accession>
<dbReference type="HOGENOM" id="CLU_1454944_0_0_1"/>
<reference evidence="1 2" key="1">
    <citation type="submission" date="2014-04" db="EMBL/GenBank/DDBJ databases">
        <authorList>
            <consortium name="DOE Joint Genome Institute"/>
            <person name="Kuo A."/>
            <person name="Tarkka M."/>
            <person name="Buscot F."/>
            <person name="Kohler A."/>
            <person name="Nagy L.G."/>
            <person name="Floudas D."/>
            <person name="Copeland A."/>
            <person name="Barry K.W."/>
            <person name="Cichocki N."/>
            <person name="Veneault-Fourrey C."/>
            <person name="LaButti K."/>
            <person name="Lindquist E.A."/>
            <person name="Lipzen A."/>
            <person name="Lundell T."/>
            <person name="Morin E."/>
            <person name="Murat C."/>
            <person name="Sun H."/>
            <person name="Tunlid A."/>
            <person name="Henrissat B."/>
            <person name="Grigoriev I.V."/>
            <person name="Hibbett D.S."/>
            <person name="Martin F."/>
            <person name="Nordberg H.P."/>
            <person name="Cantor M.N."/>
            <person name="Hua S.X."/>
        </authorList>
    </citation>
    <scope>NUCLEOTIDE SEQUENCE [LARGE SCALE GENOMIC DNA]</scope>
    <source>
        <strain evidence="1 2">F 1598</strain>
    </source>
</reference>
<dbReference type="AlphaFoldDB" id="A0A0C3AB14"/>
<dbReference type="Proteomes" id="UP000054166">
    <property type="component" value="Unassembled WGS sequence"/>
</dbReference>
<protein>
    <submittedName>
        <fullName evidence="1">Uncharacterized protein</fullName>
    </submittedName>
</protein>
<gene>
    <name evidence="1" type="ORF">PILCRDRAFT_94068</name>
</gene>
<dbReference type="EMBL" id="KN833647">
    <property type="protein sequence ID" value="KIM70973.1"/>
    <property type="molecule type" value="Genomic_DNA"/>
</dbReference>
<organism evidence="1 2">
    <name type="scientific">Piloderma croceum (strain F 1598)</name>
    <dbReference type="NCBI Taxonomy" id="765440"/>
    <lineage>
        <taxon>Eukaryota</taxon>
        <taxon>Fungi</taxon>
        <taxon>Dikarya</taxon>
        <taxon>Basidiomycota</taxon>
        <taxon>Agaricomycotina</taxon>
        <taxon>Agaricomycetes</taxon>
        <taxon>Agaricomycetidae</taxon>
        <taxon>Atheliales</taxon>
        <taxon>Atheliaceae</taxon>
        <taxon>Piloderma</taxon>
    </lineage>
</organism>
<keyword evidence="2" id="KW-1185">Reference proteome</keyword>
<evidence type="ECO:0000313" key="1">
    <source>
        <dbReference type="EMBL" id="KIM70973.1"/>
    </source>
</evidence>
<reference evidence="2" key="2">
    <citation type="submission" date="2015-01" db="EMBL/GenBank/DDBJ databases">
        <title>Evolutionary Origins and Diversification of the Mycorrhizal Mutualists.</title>
        <authorList>
            <consortium name="DOE Joint Genome Institute"/>
            <consortium name="Mycorrhizal Genomics Consortium"/>
            <person name="Kohler A."/>
            <person name="Kuo A."/>
            <person name="Nagy L.G."/>
            <person name="Floudas D."/>
            <person name="Copeland A."/>
            <person name="Barry K.W."/>
            <person name="Cichocki N."/>
            <person name="Veneault-Fourrey C."/>
            <person name="LaButti K."/>
            <person name="Lindquist E.A."/>
            <person name="Lipzen A."/>
            <person name="Lundell T."/>
            <person name="Morin E."/>
            <person name="Murat C."/>
            <person name="Riley R."/>
            <person name="Ohm R."/>
            <person name="Sun H."/>
            <person name="Tunlid A."/>
            <person name="Henrissat B."/>
            <person name="Grigoriev I.V."/>
            <person name="Hibbett D.S."/>
            <person name="Martin F."/>
        </authorList>
    </citation>
    <scope>NUCLEOTIDE SEQUENCE [LARGE SCALE GENOMIC DNA]</scope>
    <source>
        <strain evidence="2">F 1598</strain>
    </source>
</reference>
<evidence type="ECO:0000313" key="2">
    <source>
        <dbReference type="Proteomes" id="UP000054166"/>
    </source>
</evidence>
<proteinExistence type="predicted"/>
<name>A0A0C3AB14_PILCF</name>
<sequence>MGRGRPRQYHTKNDERVAKSVANRKAYQKRKMKANTRNDTVFTASEHMEVGMVGVDMADQELFAPSTNDYPELLAYNSTEEPAYNLSHVEDYRDTPVWCQLDKVKEILEDAIKDGEKLIQRLIGITEVADHEGLETTDLKDFITEISSLMFQVHRAIASISVRLDFSRGWQVKKYPKVLCPRDWDI</sequence>
<dbReference type="InParanoid" id="A0A0C3AB14"/>